<comment type="caution">
    <text evidence="1">The sequence shown here is derived from an EMBL/GenBank/DDBJ whole genome shotgun (WGS) entry which is preliminary data.</text>
</comment>
<dbReference type="EMBL" id="BAABDU010000004">
    <property type="protein sequence ID" value="GAA3769486.1"/>
    <property type="molecule type" value="Genomic_DNA"/>
</dbReference>
<accession>A0ABP7GKZ2</accession>
<evidence type="ECO:0000313" key="1">
    <source>
        <dbReference type="EMBL" id="GAA3769486.1"/>
    </source>
</evidence>
<reference evidence="2" key="1">
    <citation type="journal article" date="2019" name="Int. J. Syst. Evol. Microbiol.">
        <title>The Global Catalogue of Microorganisms (GCM) 10K type strain sequencing project: providing services to taxonomists for standard genome sequencing and annotation.</title>
        <authorList>
            <consortium name="The Broad Institute Genomics Platform"/>
            <consortium name="The Broad Institute Genome Sequencing Center for Infectious Disease"/>
            <person name="Wu L."/>
            <person name="Ma J."/>
        </authorList>
    </citation>
    <scope>NUCLEOTIDE SEQUENCE [LARGE SCALE GENOMIC DNA]</scope>
    <source>
        <strain evidence="2">JCM 17337</strain>
    </source>
</reference>
<protein>
    <recommendedName>
        <fullName evidence="3">DUF4878 domain-containing protein</fullName>
    </recommendedName>
</protein>
<dbReference type="PROSITE" id="PS51257">
    <property type="entry name" value="PROKAR_LIPOPROTEIN"/>
    <property type="match status" value="1"/>
</dbReference>
<organism evidence="1 2">
    <name type="scientific">Flavobacterium ginsengiterrae</name>
    <dbReference type="NCBI Taxonomy" id="871695"/>
    <lineage>
        <taxon>Bacteria</taxon>
        <taxon>Pseudomonadati</taxon>
        <taxon>Bacteroidota</taxon>
        <taxon>Flavobacteriia</taxon>
        <taxon>Flavobacteriales</taxon>
        <taxon>Flavobacteriaceae</taxon>
        <taxon>Flavobacterium</taxon>
    </lineage>
</organism>
<evidence type="ECO:0008006" key="3">
    <source>
        <dbReference type="Google" id="ProtNLM"/>
    </source>
</evidence>
<dbReference type="RefSeq" id="WP_345144557.1">
    <property type="nucleotide sequence ID" value="NZ_BAABDU010000004.1"/>
</dbReference>
<evidence type="ECO:0000313" key="2">
    <source>
        <dbReference type="Proteomes" id="UP001500748"/>
    </source>
</evidence>
<proteinExistence type="predicted"/>
<name>A0ABP7GKZ2_9FLAO</name>
<gene>
    <name evidence="1" type="ORF">GCM10022423_23650</name>
</gene>
<sequence length="128" mass="14635">MKHFFSFLIILTFLGSCKSPKETLSPKETVEAYLAATNRFDSDAAKELLILNNQNLMVLETLKKMEKSIPDNRKAEFLNKEKNAVYTEKEITQSTAVIIVSSQEIAMPFEFSLKKTNNIWLIQSITEL</sequence>
<dbReference type="Proteomes" id="UP001500748">
    <property type="component" value="Unassembled WGS sequence"/>
</dbReference>
<keyword evidence="2" id="KW-1185">Reference proteome</keyword>